<protein>
    <submittedName>
        <fullName evidence="3">Uncharacterized protein</fullName>
    </submittedName>
</protein>
<name>A0AAV5VHN3_9BILA</name>
<proteinExistence type="predicted"/>
<evidence type="ECO:0000313" key="3">
    <source>
        <dbReference type="EMBL" id="GMT19009.1"/>
    </source>
</evidence>
<keyword evidence="2" id="KW-0732">Signal</keyword>
<evidence type="ECO:0000256" key="2">
    <source>
        <dbReference type="SAM" id="SignalP"/>
    </source>
</evidence>
<reference evidence="3" key="1">
    <citation type="submission" date="2023-10" db="EMBL/GenBank/DDBJ databases">
        <title>Genome assembly of Pristionchus species.</title>
        <authorList>
            <person name="Yoshida K."/>
            <person name="Sommer R.J."/>
        </authorList>
    </citation>
    <scope>NUCLEOTIDE SEQUENCE</scope>
    <source>
        <strain evidence="3">RS5133</strain>
    </source>
</reference>
<feature type="signal peptide" evidence="2">
    <location>
        <begin position="1"/>
        <end position="32"/>
    </location>
</feature>
<feature type="chain" id="PRO_5043932861" evidence="2">
    <location>
        <begin position="33"/>
        <end position="124"/>
    </location>
</feature>
<sequence>MSPTREGGGRPLSPLWLMPLLAFLAMIPIAHNQELISSPYSSTFSDDLGVQNLMVELRKHRGRRALNKRNSEDASIDSPESEGGVVVAKNASGRCVLSADRASHFCGLDAEGESISIDYCNYLL</sequence>
<evidence type="ECO:0000256" key="1">
    <source>
        <dbReference type="SAM" id="MobiDB-lite"/>
    </source>
</evidence>
<dbReference type="Proteomes" id="UP001432322">
    <property type="component" value="Unassembled WGS sequence"/>
</dbReference>
<gene>
    <name evidence="3" type="ORF">PFISCL1PPCAC_10306</name>
</gene>
<feature type="region of interest" description="Disordered" evidence="1">
    <location>
        <begin position="64"/>
        <end position="83"/>
    </location>
</feature>
<accession>A0AAV5VHN3</accession>
<keyword evidence="4" id="KW-1185">Reference proteome</keyword>
<feature type="non-terminal residue" evidence="3">
    <location>
        <position position="124"/>
    </location>
</feature>
<dbReference type="AlphaFoldDB" id="A0AAV5VHN3"/>
<dbReference type="EMBL" id="BTSY01000003">
    <property type="protein sequence ID" value="GMT19009.1"/>
    <property type="molecule type" value="Genomic_DNA"/>
</dbReference>
<organism evidence="3 4">
    <name type="scientific">Pristionchus fissidentatus</name>
    <dbReference type="NCBI Taxonomy" id="1538716"/>
    <lineage>
        <taxon>Eukaryota</taxon>
        <taxon>Metazoa</taxon>
        <taxon>Ecdysozoa</taxon>
        <taxon>Nematoda</taxon>
        <taxon>Chromadorea</taxon>
        <taxon>Rhabditida</taxon>
        <taxon>Rhabditina</taxon>
        <taxon>Diplogasteromorpha</taxon>
        <taxon>Diplogasteroidea</taxon>
        <taxon>Neodiplogasteridae</taxon>
        <taxon>Pristionchus</taxon>
    </lineage>
</organism>
<evidence type="ECO:0000313" key="4">
    <source>
        <dbReference type="Proteomes" id="UP001432322"/>
    </source>
</evidence>
<comment type="caution">
    <text evidence="3">The sequence shown here is derived from an EMBL/GenBank/DDBJ whole genome shotgun (WGS) entry which is preliminary data.</text>
</comment>